<proteinExistence type="predicted"/>
<dbReference type="GO" id="GO:0006355">
    <property type="term" value="P:regulation of DNA-templated transcription"/>
    <property type="evidence" value="ECO:0007669"/>
    <property type="project" value="InterPro"/>
</dbReference>
<dbReference type="Proteomes" id="UP000503540">
    <property type="component" value="Chromosome"/>
</dbReference>
<organism evidence="1 2">
    <name type="scientific">Nocardia arthritidis</name>
    <dbReference type="NCBI Taxonomy" id="228602"/>
    <lineage>
        <taxon>Bacteria</taxon>
        <taxon>Bacillati</taxon>
        <taxon>Actinomycetota</taxon>
        <taxon>Actinomycetes</taxon>
        <taxon>Mycobacteriales</taxon>
        <taxon>Nocardiaceae</taxon>
        <taxon>Nocardia</taxon>
    </lineage>
</organism>
<dbReference type="InterPro" id="IPR010985">
    <property type="entry name" value="Ribbon_hlx_hlx"/>
</dbReference>
<dbReference type="RefSeq" id="WP_167475697.1">
    <property type="nucleotide sequence ID" value="NZ_CP046172.1"/>
</dbReference>
<dbReference type="KEGG" id="nah:F5544_26315"/>
<sequence>MSKAARVTVTLDPQVAEWARQAAQRQNRSLSALVNAAVRTALVQDSLARLVIDEEAERAAAYAELRAMAAAEEDDRRHPRGAA</sequence>
<evidence type="ECO:0008006" key="3">
    <source>
        <dbReference type="Google" id="ProtNLM"/>
    </source>
</evidence>
<dbReference type="AlphaFoldDB" id="A0A6G9YJ73"/>
<protein>
    <recommendedName>
        <fullName evidence="3">Ribbon-helix-helix protein, CopG family</fullName>
    </recommendedName>
</protein>
<reference evidence="1 2" key="1">
    <citation type="journal article" date="2019" name="ACS Chem. Biol.">
        <title>Identification and Mobilization of a Cryptic Antibiotic Biosynthesis Gene Locus from a Human-Pathogenic Nocardia Isolate.</title>
        <authorList>
            <person name="Herisse M."/>
            <person name="Ishida K."/>
            <person name="Porter J.L."/>
            <person name="Howden B."/>
            <person name="Hertweck C."/>
            <person name="Stinear T.P."/>
            <person name="Pidot S.J."/>
        </authorList>
    </citation>
    <scope>NUCLEOTIDE SEQUENCE [LARGE SCALE GENOMIC DNA]</scope>
    <source>
        <strain evidence="1 2">AUSMDU00012717</strain>
    </source>
</reference>
<dbReference type="SUPFAM" id="SSF47598">
    <property type="entry name" value="Ribbon-helix-helix"/>
    <property type="match status" value="1"/>
</dbReference>
<accession>A0A6G9YJ73</accession>
<name>A0A6G9YJ73_9NOCA</name>
<evidence type="ECO:0000313" key="2">
    <source>
        <dbReference type="Proteomes" id="UP000503540"/>
    </source>
</evidence>
<dbReference type="EMBL" id="CP046172">
    <property type="protein sequence ID" value="QIS13117.1"/>
    <property type="molecule type" value="Genomic_DNA"/>
</dbReference>
<evidence type="ECO:0000313" key="1">
    <source>
        <dbReference type="EMBL" id="QIS13117.1"/>
    </source>
</evidence>
<gene>
    <name evidence="1" type="ORF">F5544_26315</name>
</gene>
<keyword evidence="2" id="KW-1185">Reference proteome</keyword>